<dbReference type="Pfam" id="PF05050">
    <property type="entry name" value="Methyltransf_21"/>
    <property type="match status" value="1"/>
</dbReference>
<dbReference type="InterPro" id="IPR006342">
    <property type="entry name" value="FkbM_mtfrase"/>
</dbReference>
<organism evidence="2 3">
    <name type="scientific">Natronorubrum daqingense</name>
    <dbReference type="NCBI Taxonomy" id="588898"/>
    <lineage>
        <taxon>Archaea</taxon>
        <taxon>Methanobacteriati</taxon>
        <taxon>Methanobacteriota</taxon>
        <taxon>Stenosarchaea group</taxon>
        <taxon>Halobacteria</taxon>
        <taxon>Halobacteriales</taxon>
        <taxon>Natrialbaceae</taxon>
        <taxon>Natronorubrum</taxon>
    </lineage>
</organism>
<dbReference type="SUPFAM" id="SSF53335">
    <property type="entry name" value="S-adenosyl-L-methionine-dependent methyltransferases"/>
    <property type="match status" value="1"/>
</dbReference>
<dbReference type="Gene3D" id="3.40.50.150">
    <property type="entry name" value="Vaccinia Virus protein VP39"/>
    <property type="match status" value="1"/>
</dbReference>
<dbReference type="CDD" id="cd02440">
    <property type="entry name" value="AdoMet_MTases"/>
    <property type="match status" value="1"/>
</dbReference>
<evidence type="ECO:0000259" key="1">
    <source>
        <dbReference type="Pfam" id="PF05050"/>
    </source>
</evidence>
<keyword evidence="2" id="KW-0808">Transferase</keyword>
<name>A0A1N7EPC8_9EURY</name>
<proteinExistence type="predicted"/>
<dbReference type="GO" id="GO:0032259">
    <property type="term" value="P:methylation"/>
    <property type="evidence" value="ECO:0007669"/>
    <property type="project" value="UniProtKB-KW"/>
</dbReference>
<dbReference type="PANTHER" id="PTHR34203">
    <property type="entry name" value="METHYLTRANSFERASE, FKBM FAMILY PROTEIN"/>
    <property type="match status" value="1"/>
</dbReference>
<dbReference type="InterPro" id="IPR052514">
    <property type="entry name" value="SAM-dependent_MTase"/>
</dbReference>
<feature type="domain" description="Methyltransferase FkbM" evidence="1">
    <location>
        <begin position="80"/>
        <end position="246"/>
    </location>
</feature>
<dbReference type="GeneID" id="30957280"/>
<dbReference type="RefSeq" id="WP_236995958.1">
    <property type="nucleotide sequence ID" value="NZ_CP019327.1"/>
</dbReference>
<dbReference type="GO" id="GO:0008168">
    <property type="term" value="F:methyltransferase activity"/>
    <property type="evidence" value="ECO:0007669"/>
    <property type="project" value="UniProtKB-KW"/>
</dbReference>
<evidence type="ECO:0000313" key="3">
    <source>
        <dbReference type="Proteomes" id="UP000185687"/>
    </source>
</evidence>
<dbReference type="Proteomes" id="UP000185687">
    <property type="component" value="Unassembled WGS sequence"/>
</dbReference>
<evidence type="ECO:0000313" key="2">
    <source>
        <dbReference type="EMBL" id="SIR89916.1"/>
    </source>
</evidence>
<keyword evidence="3" id="KW-1185">Reference proteome</keyword>
<dbReference type="PANTHER" id="PTHR34203:SF15">
    <property type="entry name" value="SLL1173 PROTEIN"/>
    <property type="match status" value="1"/>
</dbReference>
<protein>
    <submittedName>
        <fullName evidence="2">Methyltransferase, FkbM family</fullName>
    </submittedName>
</protein>
<sequence>MRTLESADRVVSRARSLAWSVGYRTYDRVAKTNYDYELVARTNRTAAGPVRCYEPLTRHADDSMLEEVARRSGPADVIYDIGANVGIYALALASGSPDRRVVAFEPSPPMYERLRANIRANGLENRIDVRPCGLGAETRTRSFYVSTYPELSAFDRESATRWGASVTDVHRVSSYRLDDLVRQDDALSPPDALKIDVEGAAPDVLRGARTTLECHEPTVFVEIHDEGLAGDVPAETATALEEAGYEIDERDGYWRCSPRDSSETC</sequence>
<gene>
    <name evidence="2" type="ORF">SAMN05421809_2750</name>
</gene>
<dbReference type="AlphaFoldDB" id="A0A1N7EPC8"/>
<dbReference type="STRING" id="588898.BB347_15015"/>
<dbReference type="NCBIfam" id="TIGR01444">
    <property type="entry name" value="fkbM_fam"/>
    <property type="match status" value="1"/>
</dbReference>
<accession>A0A1N7EPC8</accession>
<dbReference type="InterPro" id="IPR029063">
    <property type="entry name" value="SAM-dependent_MTases_sf"/>
</dbReference>
<keyword evidence="2" id="KW-0489">Methyltransferase</keyword>
<dbReference type="EMBL" id="FTNP01000004">
    <property type="protein sequence ID" value="SIR89916.1"/>
    <property type="molecule type" value="Genomic_DNA"/>
</dbReference>
<reference evidence="2 3" key="1">
    <citation type="submission" date="2017-01" db="EMBL/GenBank/DDBJ databases">
        <authorList>
            <person name="Mah S.A."/>
            <person name="Swanson W.J."/>
            <person name="Moy G.W."/>
            <person name="Vacquier V.D."/>
        </authorList>
    </citation>
    <scope>NUCLEOTIDE SEQUENCE [LARGE SCALE GENOMIC DNA]</scope>
    <source>
        <strain evidence="2 3">CGMCC 1.8909</strain>
    </source>
</reference>